<keyword evidence="2" id="KW-0732">Signal</keyword>
<evidence type="ECO:0000256" key="3">
    <source>
        <dbReference type="ARBA" id="ARBA00022737"/>
    </source>
</evidence>
<evidence type="ECO:0000313" key="9">
    <source>
        <dbReference type="Proteomes" id="UP000663760"/>
    </source>
</evidence>
<keyword evidence="9" id="KW-1185">Reference proteome</keyword>
<dbReference type="EMBL" id="LR746274">
    <property type="protein sequence ID" value="CAA7405675.1"/>
    <property type="molecule type" value="Genomic_DNA"/>
</dbReference>
<sequence length="351" mass="38603">MNGEGNRRVALGRRLPQEANVVRQTPAPSDCPTARTGINMGGIQARREVLFLAALFPTLIALSMARVTLVPGGRLEDGSSLISSDGSFKLGFFAPGKSKFRYLGIWYSQISDQTVVWVANRDSPLQDNTGVLSIPTNGSLFLSDSKGIIYWSTPMTRLAGPVAKLLDNANFVVAGAGEGGYAWQSFDHPTDSLLPGMKLWTDPRTGFARNAASWKSDDDPGTGDYTSFLDTNGDPQIFLLKGTKLVWRSGPWIGEGFSGIPEMWINVEFNSSFVSNADEAYYLFSRRSKSVLSRLVVQPKGVTEHRVWIESKGDWNVFWSGPGDRCDEFGYCGSFGGVEQFLNEVRFFIFS</sequence>
<dbReference type="PANTHER" id="PTHR32444">
    <property type="entry name" value="BULB-TYPE LECTIN DOMAIN-CONTAINING PROTEIN"/>
    <property type="match status" value="1"/>
</dbReference>
<dbReference type="SUPFAM" id="SSF51110">
    <property type="entry name" value="alpha-D-mannose-specific plant lectins"/>
    <property type="match status" value="1"/>
</dbReference>
<dbReference type="FunFam" id="2.90.10.10:FF:000005">
    <property type="entry name" value="G-type lectin S-receptor-like serine/threonine-protein kinase"/>
    <property type="match status" value="1"/>
</dbReference>
<keyword evidence="5" id="KW-1015">Disulfide bond</keyword>
<keyword evidence="6" id="KW-0812">Transmembrane</keyword>
<keyword evidence="4" id="KW-0465">Mannose-binding</keyword>
<dbReference type="InterPro" id="IPR036426">
    <property type="entry name" value="Bulb-type_lectin_dom_sf"/>
</dbReference>
<dbReference type="Proteomes" id="UP000663760">
    <property type="component" value="Chromosome 11"/>
</dbReference>
<feature type="domain" description="Bulb-type lectin" evidence="7">
    <location>
        <begin position="66"/>
        <end position="186"/>
    </location>
</feature>
<dbReference type="PROSITE" id="PS50927">
    <property type="entry name" value="BULB_LECTIN"/>
    <property type="match status" value="1"/>
</dbReference>
<protein>
    <recommendedName>
        <fullName evidence="7">Bulb-type lectin domain-containing protein</fullName>
    </recommendedName>
</protein>
<dbReference type="CDD" id="cd00028">
    <property type="entry name" value="B_lectin"/>
    <property type="match status" value="1"/>
</dbReference>
<dbReference type="InterPro" id="IPR001480">
    <property type="entry name" value="Bulb-type_lectin_dom"/>
</dbReference>
<dbReference type="GO" id="GO:0048544">
    <property type="term" value="P:recognition of pollen"/>
    <property type="evidence" value="ECO:0007669"/>
    <property type="project" value="InterPro"/>
</dbReference>
<proteinExistence type="predicted"/>
<dbReference type="Pfam" id="PF00954">
    <property type="entry name" value="S_locus_glycop"/>
    <property type="match status" value="1"/>
</dbReference>
<dbReference type="Pfam" id="PF01453">
    <property type="entry name" value="B_lectin"/>
    <property type="match status" value="1"/>
</dbReference>
<accession>A0A7I8L8T8</accession>
<keyword evidence="6" id="KW-0472">Membrane</keyword>
<dbReference type="Gene3D" id="2.90.10.10">
    <property type="entry name" value="Bulb-type lectin domain"/>
    <property type="match status" value="1"/>
</dbReference>
<dbReference type="AlphaFoldDB" id="A0A7I8L8T8"/>
<organism evidence="8 9">
    <name type="scientific">Spirodela intermedia</name>
    <name type="common">Intermediate duckweed</name>
    <dbReference type="NCBI Taxonomy" id="51605"/>
    <lineage>
        <taxon>Eukaryota</taxon>
        <taxon>Viridiplantae</taxon>
        <taxon>Streptophyta</taxon>
        <taxon>Embryophyta</taxon>
        <taxon>Tracheophyta</taxon>
        <taxon>Spermatophyta</taxon>
        <taxon>Magnoliopsida</taxon>
        <taxon>Liliopsida</taxon>
        <taxon>Araceae</taxon>
        <taxon>Lemnoideae</taxon>
        <taxon>Spirodela</taxon>
    </lineage>
</organism>
<dbReference type="GO" id="GO:0051707">
    <property type="term" value="P:response to other organism"/>
    <property type="evidence" value="ECO:0007669"/>
    <property type="project" value="UniProtKB-ARBA"/>
</dbReference>
<reference evidence="8" key="1">
    <citation type="submission" date="2020-02" db="EMBL/GenBank/DDBJ databases">
        <authorList>
            <person name="Scholz U."/>
            <person name="Mascher M."/>
            <person name="Fiebig A."/>
        </authorList>
    </citation>
    <scope>NUCLEOTIDE SEQUENCE</scope>
</reference>
<evidence type="ECO:0000256" key="1">
    <source>
        <dbReference type="ARBA" id="ARBA00022546"/>
    </source>
</evidence>
<evidence type="ECO:0000256" key="2">
    <source>
        <dbReference type="ARBA" id="ARBA00022729"/>
    </source>
</evidence>
<evidence type="ECO:0000259" key="7">
    <source>
        <dbReference type="PROSITE" id="PS50927"/>
    </source>
</evidence>
<keyword evidence="6" id="KW-1133">Transmembrane helix</keyword>
<dbReference type="InterPro" id="IPR000858">
    <property type="entry name" value="S_locus_glycoprot_dom"/>
</dbReference>
<keyword evidence="1" id="KW-0348">Hemagglutinin</keyword>
<dbReference type="GO" id="GO:0005537">
    <property type="term" value="F:D-mannose binding"/>
    <property type="evidence" value="ECO:0007669"/>
    <property type="project" value="UniProtKB-KW"/>
</dbReference>
<dbReference type="SMART" id="SM00108">
    <property type="entry name" value="B_lectin"/>
    <property type="match status" value="1"/>
</dbReference>
<evidence type="ECO:0000256" key="6">
    <source>
        <dbReference type="SAM" id="Phobius"/>
    </source>
</evidence>
<name>A0A7I8L8T8_SPIIN</name>
<dbReference type="PANTHER" id="PTHR32444:SF247">
    <property type="entry name" value="OS01G0958200 PROTEIN"/>
    <property type="match status" value="1"/>
</dbReference>
<keyword evidence="3" id="KW-0677">Repeat</keyword>
<evidence type="ECO:0000256" key="5">
    <source>
        <dbReference type="ARBA" id="ARBA00023157"/>
    </source>
</evidence>
<dbReference type="OrthoDB" id="679597at2759"/>
<evidence type="ECO:0000313" key="8">
    <source>
        <dbReference type="EMBL" id="CAA7405675.1"/>
    </source>
</evidence>
<gene>
    <name evidence="8" type="ORF">SI8410_11016353</name>
</gene>
<feature type="transmembrane region" description="Helical" evidence="6">
    <location>
        <begin position="49"/>
        <end position="69"/>
    </location>
</feature>
<evidence type="ECO:0000256" key="4">
    <source>
        <dbReference type="ARBA" id="ARBA00023035"/>
    </source>
</evidence>
<keyword evidence="4" id="KW-0430">Lectin</keyword>